<reference evidence="1 2" key="1">
    <citation type="submission" date="2019-06" db="EMBL/GenBank/DDBJ databases">
        <title>Sequencing the genomes of 1000 actinobacteria strains.</title>
        <authorList>
            <person name="Klenk H.-P."/>
        </authorList>
    </citation>
    <scope>NUCLEOTIDE SEQUENCE [LARGE SCALE GENOMIC DNA]</scope>
    <source>
        <strain evidence="1 2">DSM 46837</strain>
    </source>
</reference>
<evidence type="ECO:0000313" key="2">
    <source>
        <dbReference type="Proteomes" id="UP000319865"/>
    </source>
</evidence>
<sequence length="219" mass="23353">MGWMGPVVDDQEHEGWVVPLFADGAQGAGTSSARGLLVARRLDDGPCNGDRVRLIYRDGSTAEGIWQDGALLRGDGLVHSHTSGQLRLEVIEQAEDWRPNAAVVGWVAGCTCGWRGTAWTRVPGPELADPAARQLATAGPWADLEAADENRVRQEWHRHIAGWQALEDVEAAAARQASASRALDQAVRAALVAGASWADIGRAAGMTGRSATERWSASD</sequence>
<dbReference type="AlphaFoldDB" id="A0A543P028"/>
<dbReference type="RefSeq" id="WP_142027294.1">
    <property type="nucleotide sequence ID" value="NZ_VFQE01000002.1"/>
</dbReference>
<gene>
    <name evidence="1" type="ORF">FHU33_3956</name>
</gene>
<name>A0A543P028_9ACTN</name>
<accession>A0A543P028</accession>
<dbReference type="Proteomes" id="UP000319865">
    <property type="component" value="Unassembled WGS sequence"/>
</dbReference>
<organism evidence="1 2">
    <name type="scientific">Blastococcus colisei</name>
    <dbReference type="NCBI Taxonomy" id="1564162"/>
    <lineage>
        <taxon>Bacteria</taxon>
        <taxon>Bacillati</taxon>
        <taxon>Actinomycetota</taxon>
        <taxon>Actinomycetes</taxon>
        <taxon>Geodermatophilales</taxon>
        <taxon>Geodermatophilaceae</taxon>
        <taxon>Blastococcus</taxon>
    </lineage>
</organism>
<keyword evidence="2" id="KW-1185">Reference proteome</keyword>
<proteinExistence type="predicted"/>
<comment type="caution">
    <text evidence="1">The sequence shown here is derived from an EMBL/GenBank/DDBJ whole genome shotgun (WGS) entry which is preliminary data.</text>
</comment>
<dbReference type="OrthoDB" id="3579809at2"/>
<protein>
    <submittedName>
        <fullName evidence="1">Uncharacterized protein</fullName>
    </submittedName>
</protein>
<dbReference type="EMBL" id="VFQE01000002">
    <property type="protein sequence ID" value="TQN37310.1"/>
    <property type="molecule type" value="Genomic_DNA"/>
</dbReference>
<evidence type="ECO:0000313" key="1">
    <source>
        <dbReference type="EMBL" id="TQN37310.1"/>
    </source>
</evidence>